<dbReference type="SUPFAM" id="SSF54427">
    <property type="entry name" value="NTF2-like"/>
    <property type="match status" value="1"/>
</dbReference>
<protein>
    <submittedName>
        <fullName evidence="2">DUF4440 domain-containing protein</fullName>
    </submittedName>
</protein>
<accession>A0ABW4R8G4</accession>
<dbReference type="EMBL" id="JBHUEN010000043">
    <property type="protein sequence ID" value="MFD1882551.1"/>
    <property type="molecule type" value="Genomic_DNA"/>
</dbReference>
<feature type="domain" description="DUF4440" evidence="1">
    <location>
        <begin position="19"/>
        <end position="104"/>
    </location>
</feature>
<dbReference type="InterPro" id="IPR027843">
    <property type="entry name" value="DUF4440"/>
</dbReference>
<gene>
    <name evidence="2" type="ORF">ACFSCT_12585</name>
</gene>
<organism evidence="2 3">
    <name type="scientific">Paracoccus pacificus</name>
    <dbReference type="NCBI Taxonomy" id="1463598"/>
    <lineage>
        <taxon>Bacteria</taxon>
        <taxon>Pseudomonadati</taxon>
        <taxon>Pseudomonadota</taxon>
        <taxon>Alphaproteobacteria</taxon>
        <taxon>Rhodobacterales</taxon>
        <taxon>Paracoccaceae</taxon>
        <taxon>Paracoccus</taxon>
    </lineage>
</organism>
<comment type="caution">
    <text evidence="2">The sequence shown here is derived from an EMBL/GenBank/DDBJ whole genome shotgun (WGS) entry which is preliminary data.</text>
</comment>
<proteinExistence type="predicted"/>
<name>A0ABW4R8G4_9RHOB</name>
<evidence type="ECO:0000313" key="2">
    <source>
        <dbReference type="EMBL" id="MFD1882551.1"/>
    </source>
</evidence>
<evidence type="ECO:0000259" key="1">
    <source>
        <dbReference type="Pfam" id="PF14534"/>
    </source>
</evidence>
<dbReference type="Gene3D" id="3.10.450.50">
    <property type="match status" value="1"/>
</dbReference>
<keyword evidence="3" id="KW-1185">Reference proteome</keyword>
<reference evidence="3" key="1">
    <citation type="journal article" date="2019" name="Int. J. Syst. Evol. Microbiol.">
        <title>The Global Catalogue of Microorganisms (GCM) 10K type strain sequencing project: providing services to taxonomists for standard genome sequencing and annotation.</title>
        <authorList>
            <consortium name="The Broad Institute Genomics Platform"/>
            <consortium name="The Broad Institute Genome Sequencing Center for Infectious Disease"/>
            <person name="Wu L."/>
            <person name="Ma J."/>
        </authorList>
    </citation>
    <scope>NUCLEOTIDE SEQUENCE [LARGE SCALE GENOMIC DNA]</scope>
    <source>
        <strain evidence="3">CCUG 56029</strain>
    </source>
</reference>
<dbReference type="Pfam" id="PF14534">
    <property type="entry name" value="DUF4440"/>
    <property type="match status" value="1"/>
</dbReference>
<evidence type="ECO:0000313" key="3">
    <source>
        <dbReference type="Proteomes" id="UP001597213"/>
    </source>
</evidence>
<dbReference type="InterPro" id="IPR032710">
    <property type="entry name" value="NTF2-like_dom_sf"/>
</dbReference>
<sequence length="114" mass="12652">MADDAIWADEEAFWVLGAAEAGRRLDPACVMAFPQTGILQGQQILEALSRAPRWQAVDMTARHSAEGEGVVVIGYHAVARRADGEVYRAYCTSTWIRRGEDWRLIQHQQSPAGL</sequence>
<dbReference type="Proteomes" id="UP001597213">
    <property type="component" value="Unassembled WGS sequence"/>
</dbReference>
<dbReference type="RefSeq" id="WP_379143252.1">
    <property type="nucleotide sequence ID" value="NZ_JBHUEN010000043.1"/>
</dbReference>